<feature type="domain" description="Nephrocystin 3-like N-terminal" evidence="3">
    <location>
        <begin position="27"/>
        <end position="156"/>
    </location>
</feature>
<organism evidence="4 5">
    <name type="scientific">Patellaria atrata CBS 101060</name>
    <dbReference type="NCBI Taxonomy" id="1346257"/>
    <lineage>
        <taxon>Eukaryota</taxon>
        <taxon>Fungi</taxon>
        <taxon>Dikarya</taxon>
        <taxon>Ascomycota</taxon>
        <taxon>Pezizomycotina</taxon>
        <taxon>Dothideomycetes</taxon>
        <taxon>Dothideomycetes incertae sedis</taxon>
        <taxon>Patellariales</taxon>
        <taxon>Patellariaceae</taxon>
        <taxon>Patellaria</taxon>
    </lineage>
</organism>
<protein>
    <recommendedName>
        <fullName evidence="6">NACHT domain-containing protein</fullName>
    </recommendedName>
</protein>
<comment type="caution">
    <text evidence="4">The sequence shown here is derived from an EMBL/GenBank/DDBJ whole genome shotgun (WGS) entry which is preliminary data.</text>
</comment>
<evidence type="ECO:0000313" key="4">
    <source>
        <dbReference type="EMBL" id="KAF2838278.1"/>
    </source>
</evidence>
<evidence type="ECO:0000313" key="5">
    <source>
        <dbReference type="Proteomes" id="UP000799429"/>
    </source>
</evidence>
<sequence>MLMPSSTQGQVTGSDTAPWVSGLTTPTTLFSHVVQEISDAPVVDPSVALLDFYCTISNNDAQDSRNVLGSLVAQLSKALPHILRDVEPIYEQEKKLGLHKRLRLDNLKQLLSRGLASLKGALICIDAVNESEESVMLVKSLVNVTKAAPNIRLLLTITLFPDKSIVSDMDLKLVTMEAILVMKDIGRVVSDRLASDRKFGSIRTELKDEVEEVILDGADGMFRWAQLTLDNLSACRTGREIKRRLTQIPPNPNQTYSNMLNRLHNPSDMHLAREALLIRCFATKPLTLTELGEAVALEDRDCSMDEDSRLPDPYVLINICQGLLIYRDLTDDVYLAHSSIKTFLTSEWIVSSPASFFTLEHKSTNARIMHKCFTYLIFEDFVDPTPEHSFFRGDDWLCKQYSFLDYAVLQWGIHEMSVDQEGLLRISEILETTKLPRGGNFSSWVQYQNPQIPLKYIEASQPLYYAASFGLVAIVEFIL</sequence>
<dbReference type="PANTHER" id="PTHR10039:SF16">
    <property type="entry name" value="GPI INOSITOL-DEACYLASE"/>
    <property type="match status" value="1"/>
</dbReference>
<dbReference type="EMBL" id="MU006097">
    <property type="protein sequence ID" value="KAF2838278.1"/>
    <property type="molecule type" value="Genomic_DNA"/>
</dbReference>
<dbReference type="InterPro" id="IPR056884">
    <property type="entry name" value="NPHP3-like_N"/>
</dbReference>
<dbReference type="AlphaFoldDB" id="A0A9P4SAZ1"/>
<proteinExistence type="predicted"/>
<dbReference type="PANTHER" id="PTHR10039">
    <property type="entry name" value="AMELOGENIN"/>
    <property type="match status" value="1"/>
</dbReference>
<evidence type="ECO:0000259" key="3">
    <source>
        <dbReference type="Pfam" id="PF24883"/>
    </source>
</evidence>
<name>A0A9P4SAZ1_9PEZI</name>
<accession>A0A9P4SAZ1</accession>
<dbReference type="Proteomes" id="UP000799429">
    <property type="component" value="Unassembled WGS sequence"/>
</dbReference>
<gene>
    <name evidence="4" type="ORF">M501DRAFT_1017299</name>
</gene>
<evidence type="ECO:0000256" key="1">
    <source>
        <dbReference type="ARBA" id="ARBA00022737"/>
    </source>
</evidence>
<reference evidence="4" key="1">
    <citation type="journal article" date="2020" name="Stud. Mycol.">
        <title>101 Dothideomycetes genomes: a test case for predicting lifestyles and emergence of pathogens.</title>
        <authorList>
            <person name="Haridas S."/>
            <person name="Albert R."/>
            <person name="Binder M."/>
            <person name="Bloem J."/>
            <person name="Labutti K."/>
            <person name="Salamov A."/>
            <person name="Andreopoulos B."/>
            <person name="Baker S."/>
            <person name="Barry K."/>
            <person name="Bills G."/>
            <person name="Bluhm B."/>
            <person name="Cannon C."/>
            <person name="Castanera R."/>
            <person name="Culley D."/>
            <person name="Daum C."/>
            <person name="Ezra D."/>
            <person name="Gonzalez J."/>
            <person name="Henrissat B."/>
            <person name="Kuo A."/>
            <person name="Liang C."/>
            <person name="Lipzen A."/>
            <person name="Lutzoni F."/>
            <person name="Magnuson J."/>
            <person name="Mondo S."/>
            <person name="Nolan M."/>
            <person name="Ohm R."/>
            <person name="Pangilinan J."/>
            <person name="Park H.-J."/>
            <person name="Ramirez L."/>
            <person name="Alfaro M."/>
            <person name="Sun H."/>
            <person name="Tritt A."/>
            <person name="Yoshinaga Y."/>
            <person name="Zwiers L.-H."/>
            <person name="Turgeon B."/>
            <person name="Goodwin S."/>
            <person name="Spatafora J."/>
            <person name="Crous P."/>
            <person name="Grigoriev I."/>
        </authorList>
    </citation>
    <scope>NUCLEOTIDE SEQUENCE</scope>
    <source>
        <strain evidence="4">CBS 101060</strain>
    </source>
</reference>
<feature type="domain" description="GPI inositol-deacylase winged helix" evidence="2">
    <location>
        <begin position="270"/>
        <end position="348"/>
    </location>
</feature>
<evidence type="ECO:0008006" key="6">
    <source>
        <dbReference type="Google" id="ProtNLM"/>
    </source>
</evidence>
<dbReference type="InterPro" id="IPR054471">
    <property type="entry name" value="GPIID_WHD"/>
</dbReference>
<keyword evidence="1" id="KW-0677">Repeat</keyword>
<keyword evidence="5" id="KW-1185">Reference proteome</keyword>
<dbReference type="OrthoDB" id="1577640at2759"/>
<dbReference type="Pfam" id="PF22939">
    <property type="entry name" value="WHD_GPIID"/>
    <property type="match status" value="1"/>
</dbReference>
<dbReference type="Pfam" id="PF24883">
    <property type="entry name" value="NPHP3_N"/>
    <property type="match status" value="1"/>
</dbReference>
<evidence type="ECO:0000259" key="2">
    <source>
        <dbReference type="Pfam" id="PF22939"/>
    </source>
</evidence>